<keyword evidence="5" id="KW-0175">Coiled coil</keyword>
<dbReference type="GO" id="GO:0005201">
    <property type="term" value="F:extracellular matrix structural constituent"/>
    <property type="evidence" value="ECO:0007669"/>
    <property type="project" value="TreeGrafter"/>
</dbReference>
<evidence type="ECO:0000256" key="10">
    <source>
        <dbReference type="ARBA" id="ARBA00049681"/>
    </source>
</evidence>
<dbReference type="Ensembl" id="ENSGMOT00000006276.2">
    <property type="protein sequence ID" value="ENSGMOP00000006100.2"/>
    <property type="gene ID" value="ENSGMOG00000005724.2"/>
</dbReference>
<keyword evidence="13" id="KW-1185">Reference proteome</keyword>
<keyword evidence="2" id="KW-0964">Secreted</keyword>
<dbReference type="Proteomes" id="UP000694546">
    <property type="component" value="Chromosome 10"/>
</dbReference>
<dbReference type="SUPFAM" id="SSF56496">
    <property type="entry name" value="Fibrinogen C-terminal domain-like"/>
    <property type="match status" value="1"/>
</dbReference>
<accession>A0A8C4Z2U9</accession>
<evidence type="ECO:0000313" key="12">
    <source>
        <dbReference type="Ensembl" id="ENSGMOP00000006100.2"/>
    </source>
</evidence>
<evidence type="ECO:0000256" key="5">
    <source>
        <dbReference type="ARBA" id="ARBA00023054"/>
    </source>
</evidence>
<evidence type="ECO:0000256" key="4">
    <source>
        <dbReference type="ARBA" id="ARBA00022859"/>
    </source>
</evidence>
<dbReference type="Pfam" id="PF00147">
    <property type="entry name" value="Fibrinogen_C"/>
    <property type="match status" value="1"/>
</dbReference>
<dbReference type="InterPro" id="IPR002181">
    <property type="entry name" value="Fibrinogen_a/b/g_C_dom"/>
</dbReference>
<keyword evidence="3" id="KW-0732">Signal</keyword>
<comment type="subunit">
    <text evidence="10">Homodimer. Interacts (via the Fibrinogen C-terminal domain) with LAG3 (via Ig-like domains 1 and 2).</text>
</comment>
<dbReference type="InterPro" id="IPR036056">
    <property type="entry name" value="Fibrinogen-like_C"/>
</dbReference>
<dbReference type="GO" id="GO:0002250">
    <property type="term" value="P:adaptive immune response"/>
    <property type="evidence" value="ECO:0007669"/>
    <property type="project" value="UniProtKB-KW"/>
</dbReference>
<sequence>CVCVCVCTPDSCAEELALLEARERFLKSRVQKQEVLLNRLCNLLSLRPAPDCADVFTSGSNSSGLYRLRPRGSPAPVQAYCDMSDGGGWTVVQRRIDGSELFNRSWTEYKNGFGDKSGAGEFWFGNENLHYLTDQGNYSVRIILGDFEGSQSYAEYNDFRVGPEESDYLLSFGAYSGTAGDALSGNYQVGVSGWASHQGAKFSTYDRDNDNYAGGNCAQEDKGGWWFNRCHSAHLNGLYYPSGPYSAVTDDGIVWVTWRGWWYSLKTTVMKLRPADFKEDPLYDLNDV</sequence>
<dbReference type="SMART" id="SM00186">
    <property type="entry name" value="FBG"/>
    <property type="match status" value="1"/>
</dbReference>
<keyword evidence="4" id="KW-0391">Immunity</keyword>
<evidence type="ECO:0000256" key="3">
    <source>
        <dbReference type="ARBA" id="ARBA00022729"/>
    </source>
</evidence>
<evidence type="ECO:0000256" key="8">
    <source>
        <dbReference type="ARBA" id="ARBA00039489"/>
    </source>
</evidence>
<dbReference type="GeneTree" id="ENSGT00940000163551"/>
<dbReference type="PROSITE" id="PS00514">
    <property type="entry name" value="FIBRINOGEN_C_1"/>
    <property type="match status" value="1"/>
</dbReference>
<comment type="function">
    <text evidence="9">Immune suppressive molecule that inhibits antigen-specific T-cell activation by acting as a major ligand of LAG3. Responsible for LAG3 T-cell inhibitory function. Binds LAG3 independently from MHC class II (MHC-II). Secreted by, and promotes growth of, hepatocytes.</text>
</comment>
<keyword evidence="7" id="KW-1015">Disulfide bond</keyword>
<evidence type="ECO:0000256" key="2">
    <source>
        <dbReference type="ARBA" id="ARBA00022525"/>
    </source>
</evidence>
<proteinExistence type="predicted"/>
<evidence type="ECO:0000256" key="9">
    <source>
        <dbReference type="ARBA" id="ARBA00049639"/>
    </source>
</evidence>
<evidence type="ECO:0000313" key="13">
    <source>
        <dbReference type="Proteomes" id="UP000694546"/>
    </source>
</evidence>
<dbReference type="PANTHER" id="PTHR47221:SF8">
    <property type="entry name" value="FIBRINOGEN LIKE 1A"/>
    <property type="match status" value="1"/>
</dbReference>
<dbReference type="Gene3D" id="3.90.215.10">
    <property type="entry name" value="Gamma Fibrinogen, chain A, domain 1"/>
    <property type="match status" value="1"/>
</dbReference>
<dbReference type="GO" id="GO:0070527">
    <property type="term" value="P:platelet aggregation"/>
    <property type="evidence" value="ECO:0007669"/>
    <property type="project" value="TreeGrafter"/>
</dbReference>
<dbReference type="GO" id="GO:0005577">
    <property type="term" value="C:fibrinogen complex"/>
    <property type="evidence" value="ECO:0007669"/>
    <property type="project" value="TreeGrafter"/>
</dbReference>
<dbReference type="GO" id="GO:0030674">
    <property type="term" value="F:protein-macromolecule adaptor activity"/>
    <property type="evidence" value="ECO:0007669"/>
    <property type="project" value="TreeGrafter"/>
</dbReference>
<evidence type="ECO:0000256" key="1">
    <source>
        <dbReference type="ARBA" id="ARBA00004613"/>
    </source>
</evidence>
<dbReference type="PANTHER" id="PTHR47221">
    <property type="entry name" value="FIBRINOGEN ALPHA CHAIN"/>
    <property type="match status" value="1"/>
</dbReference>
<dbReference type="GO" id="GO:0042730">
    <property type="term" value="P:fibrinolysis"/>
    <property type="evidence" value="ECO:0007669"/>
    <property type="project" value="TreeGrafter"/>
</dbReference>
<dbReference type="InterPro" id="IPR020837">
    <property type="entry name" value="Fibrinogen_CS"/>
</dbReference>
<dbReference type="OMA" id="ASHQGIK"/>
<dbReference type="FunFam" id="3.90.215.10:FF:000001">
    <property type="entry name" value="Tenascin isoform 1"/>
    <property type="match status" value="1"/>
</dbReference>
<dbReference type="InterPro" id="IPR037579">
    <property type="entry name" value="FIB_ANG-like"/>
</dbReference>
<dbReference type="GO" id="GO:0034116">
    <property type="term" value="P:positive regulation of heterotypic cell-cell adhesion"/>
    <property type="evidence" value="ECO:0007669"/>
    <property type="project" value="TreeGrafter"/>
</dbReference>
<reference evidence="12" key="2">
    <citation type="submission" date="2025-09" db="UniProtKB">
        <authorList>
            <consortium name="Ensembl"/>
        </authorList>
    </citation>
    <scope>IDENTIFICATION</scope>
</reference>
<comment type="subcellular location">
    <subcellularLocation>
        <location evidence="1">Secreted</location>
    </subcellularLocation>
</comment>
<keyword evidence="6" id="KW-1064">Adaptive immunity</keyword>
<evidence type="ECO:0000256" key="6">
    <source>
        <dbReference type="ARBA" id="ARBA00023130"/>
    </source>
</evidence>
<dbReference type="PROSITE" id="PS51406">
    <property type="entry name" value="FIBRINOGEN_C_2"/>
    <property type="match status" value="1"/>
</dbReference>
<dbReference type="NCBIfam" id="NF040941">
    <property type="entry name" value="GGGWT_bact"/>
    <property type="match status" value="1"/>
</dbReference>
<dbReference type="CDD" id="cd00087">
    <property type="entry name" value="FReD"/>
    <property type="match status" value="1"/>
</dbReference>
<evidence type="ECO:0000259" key="11">
    <source>
        <dbReference type="PROSITE" id="PS51406"/>
    </source>
</evidence>
<dbReference type="InterPro" id="IPR014716">
    <property type="entry name" value="Fibrinogen_a/b/g_C_1"/>
</dbReference>
<organism evidence="12 13">
    <name type="scientific">Gadus morhua</name>
    <name type="common">Atlantic cod</name>
    <dbReference type="NCBI Taxonomy" id="8049"/>
    <lineage>
        <taxon>Eukaryota</taxon>
        <taxon>Metazoa</taxon>
        <taxon>Chordata</taxon>
        <taxon>Craniata</taxon>
        <taxon>Vertebrata</taxon>
        <taxon>Euteleostomi</taxon>
        <taxon>Actinopterygii</taxon>
        <taxon>Neopterygii</taxon>
        <taxon>Teleostei</taxon>
        <taxon>Neoteleostei</taxon>
        <taxon>Acanthomorphata</taxon>
        <taxon>Zeiogadaria</taxon>
        <taxon>Gadariae</taxon>
        <taxon>Gadiformes</taxon>
        <taxon>Gadoidei</taxon>
        <taxon>Gadidae</taxon>
        <taxon>Gadus</taxon>
    </lineage>
</organism>
<feature type="domain" description="Fibrinogen C-terminal" evidence="11">
    <location>
        <begin position="43"/>
        <end position="276"/>
    </location>
</feature>
<name>A0A8C4Z2U9_GADMO</name>
<protein>
    <recommendedName>
        <fullName evidence="8">Fibrinogen-like protein 1</fullName>
    </recommendedName>
</protein>
<evidence type="ECO:0000256" key="7">
    <source>
        <dbReference type="ARBA" id="ARBA00023157"/>
    </source>
</evidence>
<reference evidence="12" key="1">
    <citation type="submission" date="2025-08" db="UniProtKB">
        <authorList>
            <consortium name="Ensembl"/>
        </authorList>
    </citation>
    <scope>IDENTIFICATION</scope>
</reference>
<dbReference type="AlphaFoldDB" id="A0A8C4Z2U9"/>
<dbReference type="GO" id="GO:0072377">
    <property type="term" value="P:blood coagulation, common pathway"/>
    <property type="evidence" value="ECO:0007669"/>
    <property type="project" value="TreeGrafter"/>
</dbReference>